<gene>
    <name evidence="2" type="ORF">B0H17DRAFT_1190185</name>
</gene>
<feature type="region of interest" description="Disordered" evidence="1">
    <location>
        <begin position="75"/>
        <end position="103"/>
    </location>
</feature>
<sequence length="365" mass="40438">MSCSSSIPIAYRELQLAPPVSRSPENTWFGNAVRKPLKAETAPINQLPGKRWMTTEAERLALEAFTDALRRRDLLSSQQKKSRNARKREGFDSPTDAAGSEYPGARQSIFATRKPQAHQVFRAIEDQDLSLLAEIAEYGFGLLLRPLSAGTNRTPLNHAIDCGVSHRGVALLLLGMFSRYVNHLSDADFAEPAARETLRLLRVNFAFATARGILHADHNLAASFLQLVISLRGTTPGEPVALADRAMRRYAGRTVKTHEIIAALEDYIGNATADLLMMAAWQAVCEGAPEPLSLVPTYYFARDERVLNAFAERLDQHRELIEQCAGRRLRAQLAVLRESFGGRATTNRAKVGVVDRRLSELCGKF</sequence>
<comment type="caution">
    <text evidence="2">The sequence shown here is derived from an EMBL/GenBank/DDBJ whole genome shotgun (WGS) entry which is preliminary data.</text>
</comment>
<evidence type="ECO:0000313" key="3">
    <source>
        <dbReference type="Proteomes" id="UP001221757"/>
    </source>
</evidence>
<organism evidence="2 3">
    <name type="scientific">Mycena rosella</name>
    <name type="common">Pink bonnet</name>
    <name type="synonym">Agaricus rosellus</name>
    <dbReference type="NCBI Taxonomy" id="1033263"/>
    <lineage>
        <taxon>Eukaryota</taxon>
        <taxon>Fungi</taxon>
        <taxon>Dikarya</taxon>
        <taxon>Basidiomycota</taxon>
        <taxon>Agaricomycotina</taxon>
        <taxon>Agaricomycetes</taxon>
        <taxon>Agaricomycetidae</taxon>
        <taxon>Agaricales</taxon>
        <taxon>Marasmiineae</taxon>
        <taxon>Mycenaceae</taxon>
        <taxon>Mycena</taxon>
    </lineage>
</organism>
<reference evidence="2" key="1">
    <citation type="submission" date="2023-03" db="EMBL/GenBank/DDBJ databases">
        <title>Massive genome expansion in bonnet fungi (Mycena s.s.) driven by repeated elements and novel gene families across ecological guilds.</title>
        <authorList>
            <consortium name="Lawrence Berkeley National Laboratory"/>
            <person name="Harder C.B."/>
            <person name="Miyauchi S."/>
            <person name="Viragh M."/>
            <person name="Kuo A."/>
            <person name="Thoen E."/>
            <person name="Andreopoulos B."/>
            <person name="Lu D."/>
            <person name="Skrede I."/>
            <person name="Drula E."/>
            <person name="Henrissat B."/>
            <person name="Morin E."/>
            <person name="Kohler A."/>
            <person name="Barry K."/>
            <person name="LaButti K."/>
            <person name="Morin E."/>
            <person name="Salamov A."/>
            <person name="Lipzen A."/>
            <person name="Mereny Z."/>
            <person name="Hegedus B."/>
            <person name="Baldrian P."/>
            <person name="Stursova M."/>
            <person name="Weitz H."/>
            <person name="Taylor A."/>
            <person name="Grigoriev I.V."/>
            <person name="Nagy L.G."/>
            <person name="Martin F."/>
            <person name="Kauserud H."/>
        </authorList>
    </citation>
    <scope>NUCLEOTIDE SEQUENCE</scope>
    <source>
        <strain evidence="2">CBHHK067</strain>
    </source>
</reference>
<dbReference type="AlphaFoldDB" id="A0AAD7H1Y2"/>
<name>A0AAD7H1Y2_MYCRO</name>
<dbReference type="Proteomes" id="UP001221757">
    <property type="component" value="Unassembled WGS sequence"/>
</dbReference>
<proteinExistence type="predicted"/>
<evidence type="ECO:0000256" key="1">
    <source>
        <dbReference type="SAM" id="MobiDB-lite"/>
    </source>
</evidence>
<keyword evidence="3" id="KW-1185">Reference proteome</keyword>
<evidence type="ECO:0000313" key="2">
    <source>
        <dbReference type="EMBL" id="KAJ7710444.1"/>
    </source>
</evidence>
<dbReference type="EMBL" id="JARKIE010000001">
    <property type="protein sequence ID" value="KAJ7710444.1"/>
    <property type="molecule type" value="Genomic_DNA"/>
</dbReference>
<accession>A0AAD7H1Y2</accession>
<protein>
    <submittedName>
        <fullName evidence="2">Uncharacterized protein</fullName>
    </submittedName>
</protein>